<dbReference type="EMBL" id="GBXM01089962">
    <property type="protein sequence ID" value="JAH18615.1"/>
    <property type="molecule type" value="Transcribed_RNA"/>
</dbReference>
<sequence length="39" mass="4872">MYKMFIFRMHYYSCKAKILSSDRSHVNKCINYYINIIIY</sequence>
<reference evidence="1" key="1">
    <citation type="submission" date="2014-11" db="EMBL/GenBank/DDBJ databases">
        <authorList>
            <person name="Amaro Gonzalez C."/>
        </authorList>
    </citation>
    <scope>NUCLEOTIDE SEQUENCE</scope>
</reference>
<reference evidence="1" key="2">
    <citation type="journal article" date="2015" name="Fish Shellfish Immunol.">
        <title>Early steps in the European eel (Anguilla anguilla)-Vibrio vulnificus interaction in the gills: Role of the RtxA13 toxin.</title>
        <authorList>
            <person name="Callol A."/>
            <person name="Pajuelo D."/>
            <person name="Ebbesson L."/>
            <person name="Teles M."/>
            <person name="MacKenzie S."/>
            <person name="Amaro C."/>
        </authorList>
    </citation>
    <scope>NUCLEOTIDE SEQUENCE</scope>
</reference>
<proteinExistence type="predicted"/>
<organism evidence="1">
    <name type="scientific">Anguilla anguilla</name>
    <name type="common">European freshwater eel</name>
    <name type="synonym">Muraena anguilla</name>
    <dbReference type="NCBI Taxonomy" id="7936"/>
    <lineage>
        <taxon>Eukaryota</taxon>
        <taxon>Metazoa</taxon>
        <taxon>Chordata</taxon>
        <taxon>Craniata</taxon>
        <taxon>Vertebrata</taxon>
        <taxon>Euteleostomi</taxon>
        <taxon>Actinopterygii</taxon>
        <taxon>Neopterygii</taxon>
        <taxon>Teleostei</taxon>
        <taxon>Anguilliformes</taxon>
        <taxon>Anguillidae</taxon>
        <taxon>Anguilla</taxon>
    </lineage>
</organism>
<evidence type="ECO:0000313" key="1">
    <source>
        <dbReference type="EMBL" id="JAH18615.1"/>
    </source>
</evidence>
<protein>
    <submittedName>
        <fullName evidence="1">Uncharacterized protein</fullName>
    </submittedName>
</protein>
<dbReference type="AlphaFoldDB" id="A0A0E9QQS1"/>
<name>A0A0E9QQS1_ANGAN</name>
<accession>A0A0E9QQS1</accession>